<evidence type="ECO:0000313" key="16">
    <source>
        <dbReference type="Proteomes" id="UP001165122"/>
    </source>
</evidence>
<evidence type="ECO:0000256" key="12">
    <source>
        <dbReference type="ARBA" id="ARBA00023295"/>
    </source>
</evidence>
<name>A0A9W7CCE4_9STRA</name>
<accession>A0A9W7CCE4</accession>
<keyword evidence="12" id="KW-0326">Glycosidase</keyword>
<dbReference type="EC" id="3.2.2.31" evidence="4"/>
<gene>
    <name evidence="15" type="ORF">TrLO_g10702</name>
</gene>
<evidence type="ECO:0000256" key="3">
    <source>
        <dbReference type="ARBA" id="ARBA00008343"/>
    </source>
</evidence>
<dbReference type="OrthoDB" id="10248838at2759"/>
<dbReference type="Gene3D" id="1.10.1670.10">
    <property type="entry name" value="Helix-hairpin-Helix base-excision DNA repair enzymes (C-terminal)"/>
    <property type="match status" value="1"/>
</dbReference>
<evidence type="ECO:0000256" key="2">
    <source>
        <dbReference type="ARBA" id="ARBA00001966"/>
    </source>
</evidence>
<feature type="region of interest" description="Disordered" evidence="13">
    <location>
        <begin position="548"/>
        <end position="579"/>
    </location>
</feature>
<evidence type="ECO:0000256" key="7">
    <source>
        <dbReference type="ARBA" id="ARBA00022763"/>
    </source>
</evidence>
<keyword evidence="7" id="KW-0227">DNA damage</keyword>
<dbReference type="InterPro" id="IPR000445">
    <property type="entry name" value="HhH_motif"/>
</dbReference>
<dbReference type="PANTHER" id="PTHR42944:SF1">
    <property type="entry name" value="ADENINE DNA GLYCOSYLASE"/>
    <property type="match status" value="1"/>
</dbReference>
<evidence type="ECO:0000256" key="9">
    <source>
        <dbReference type="ARBA" id="ARBA00023004"/>
    </source>
</evidence>
<dbReference type="PANTHER" id="PTHR42944">
    <property type="entry name" value="ADENINE DNA GLYCOSYLASE"/>
    <property type="match status" value="1"/>
</dbReference>
<dbReference type="InterPro" id="IPR023170">
    <property type="entry name" value="HhH_base_excis_C"/>
</dbReference>
<evidence type="ECO:0000256" key="10">
    <source>
        <dbReference type="ARBA" id="ARBA00023014"/>
    </source>
</evidence>
<comment type="caution">
    <text evidence="15">The sequence shown here is derived from an EMBL/GenBank/DDBJ whole genome shotgun (WGS) entry which is preliminary data.</text>
</comment>
<evidence type="ECO:0000256" key="13">
    <source>
        <dbReference type="SAM" id="MobiDB-lite"/>
    </source>
</evidence>
<dbReference type="SMART" id="SM00478">
    <property type="entry name" value="ENDO3c"/>
    <property type="match status" value="1"/>
</dbReference>
<dbReference type="GO" id="GO:0051536">
    <property type="term" value="F:iron-sulfur cluster binding"/>
    <property type="evidence" value="ECO:0007669"/>
    <property type="project" value="UniProtKB-KW"/>
</dbReference>
<keyword evidence="16" id="KW-1185">Reference proteome</keyword>
<dbReference type="GO" id="GO:0005634">
    <property type="term" value="C:nucleus"/>
    <property type="evidence" value="ECO:0007669"/>
    <property type="project" value="TreeGrafter"/>
</dbReference>
<dbReference type="GO" id="GO:0046872">
    <property type="term" value="F:metal ion binding"/>
    <property type="evidence" value="ECO:0007669"/>
    <property type="project" value="UniProtKB-KW"/>
</dbReference>
<dbReference type="Gene3D" id="1.10.340.30">
    <property type="entry name" value="Hypothetical protein, domain 2"/>
    <property type="match status" value="1"/>
</dbReference>
<feature type="compositionally biased region" description="Polar residues" evidence="13">
    <location>
        <begin position="69"/>
        <end position="78"/>
    </location>
</feature>
<evidence type="ECO:0000256" key="4">
    <source>
        <dbReference type="ARBA" id="ARBA00012045"/>
    </source>
</evidence>
<dbReference type="Pfam" id="PF00633">
    <property type="entry name" value="HHH"/>
    <property type="match status" value="1"/>
</dbReference>
<dbReference type="InterPro" id="IPR011257">
    <property type="entry name" value="DNA_glycosylase"/>
</dbReference>
<dbReference type="SUPFAM" id="SSF55811">
    <property type="entry name" value="Nudix"/>
    <property type="match status" value="1"/>
</dbReference>
<evidence type="ECO:0000259" key="14">
    <source>
        <dbReference type="SMART" id="SM00478"/>
    </source>
</evidence>
<evidence type="ECO:0000313" key="15">
    <source>
        <dbReference type="EMBL" id="GMI03606.1"/>
    </source>
</evidence>
<sequence>MSALKILPPIAIPPRLSAFLSHQSVSYHVDSLESSSETISQSLSTWYLASRRKLPWRGDPEPFDGWNGSGTLDGSALNSDSKKKKASSQKSISSFFTPAAPKPSPAPPPTPRAAAMMITPYHVWISEIMLQQTRVAAVIPFYTKWIARFPTVSHLASASEEDVNAHWAGLGFYRRAKHLHNGSKYIIENCKDDDGEVVFPNTVEGLLKVPGIGPYTAGAISSICFKIRTPAVDGNVLRVWSRCTTVCANVKGKYGGPWSQVLGQGIYKNCPEAVEPGILNQAIMELGATYCQNQGSGIDSSDPLKEVYGTTKIAKDVFTYLKSNGSAQSLRDLASTCKCEICCESPDSNGVLAFLDLIIDAVEKNDNSLDDVKSIAHRALPLEPPKKGKRDEIHHVAVLENEKGEFLMGKREEDGLLAGQWEFPSICVKVLLAKDGGGKGKVFTQDKISDGEITEILNSYLGGLIGKEQVQPRKKLDPPLVHIFTHIRHFMNLEVGKTDATEIMKSEVDVDVLDGVTIHPYESYEFLSRDDMKARGVTSAIKKVSKLLDKGGKGKRKNEGGGDSPTPTKKKVVNKEEEV</sequence>
<feature type="region of interest" description="Disordered" evidence="13">
    <location>
        <begin position="59"/>
        <end position="84"/>
    </location>
</feature>
<dbReference type="Gene3D" id="3.90.79.10">
    <property type="entry name" value="Nucleoside Triphosphate Pyrophosphohydrolase"/>
    <property type="match status" value="1"/>
</dbReference>
<dbReference type="CDD" id="cd00056">
    <property type="entry name" value="ENDO3c"/>
    <property type="match status" value="1"/>
</dbReference>
<keyword evidence="10" id="KW-0411">Iron-sulfur</keyword>
<dbReference type="Proteomes" id="UP001165122">
    <property type="component" value="Unassembled WGS sequence"/>
</dbReference>
<evidence type="ECO:0000256" key="8">
    <source>
        <dbReference type="ARBA" id="ARBA00022801"/>
    </source>
</evidence>
<dbReference type="InterPro" id="IPR044298">
    <property type="entry name" value="MIG/MutY"/>
</dbReference>
<dbReference type="GO" id="GO:0000701">
    <property type="term" value="F:purine-specific mismatch base pair DNA N-glycosylase activity"/>
    <property type="evidence" value="ECO:0007669"/>
    <property type="project" value="UniProtKB-EC"/>
</dbReference>
<dbReference type="SUPFAM" id="SSF48150">
    <property type="entry name" value="DNA-glycosylase"/>
    <property type="match status" value="1"/>
</dbReference>
<dbReference type="GO" id="GO:0032357">
    <property type="term" value="F:oxidized purine DNA binding"/>
    <property type="evidence" value="ECO:0007669"/>
    <property type="project" value="TreeGrafter"/>
</dbReference>
<comment type="catalytic activity">
    <reaction evidence="1">
        <text>Hydrolyzes free adenine bases from 7,8-dihydro-8-oxoguanine:adenine mismatched double-stranded DNA, leaving an apurinic site.</text>
        <dbReference type="EC" id="3.2.2.31"/>
    </reaction>
</comment>
<dbReference type="EMBL" id="BRXW01000060">
    <property type="protein sequence ID" value="GMI03606.1"/>
    <property type="molecule type" value="Genomic_DNA"/>
</dbReference>
<evidence type="ECO:0000256" key="11">
    <source>
        <dbReference type="ARBA" id="ARBA00023204"/>
    </source>
</evidence>
<dbReference type="AlphaFoldDB" id="A0A9W7CCE4"/>
<dbReference type="GO" id="GO:0006298">
    <property type="term" value="P:mismatch repair"/>
    <property type="evidence" value="ECO:0007669"/>
    <property type="project" value="TreeGrafter"/>
</dbReference>
<evidence type="ECO:0000256" key="5">
    <source>
        <dbReference type="ARBA" id="ARBA00022023"/>
    </source>
</evidence>
<keyword evidence="9" id="KW-0408">Iron</keyword>
<dbReference type="Pfam" id="PF00730">
    <property type="entry name" value="HhH-GPD"/>
    <property type="match status" value="1"/>
</dbReference>
<dbReference type="InterPro" id="IPR003265">
    <property type="entry name" value="HhH-GPD_domain"/>
</dbReference>
<organism evidence="15 16">
    <name type="scientific">Triparma laevis f. longispina</name>
    <dbReference type="NCBI Taxonomy" id="1714387"/>
    <lineage>
        <taxon>Eukaryota</taxon>
        <taxon>Sar</taxon>
        <taxon>Stramenopiles</taxon>
        <taxon>Ochrophyta</taxon>
        <taxon>Bolidophyceae</taxon>
        <taxon>Parmales</taxon>
        <taxon>Triparmaceae</taxon>
        <taxon>Triparma</taxon>
    </lineage>
</organism>
<dbReference type="GO" id="GO:0034039">
    <property type="term" value="F:8-oxo-7,8-dihydroguanine DNA N-glycosylase activity"/>
    <property type="evidence" value="ECO:0007669"/>
    <property type="project" value="TreeGrafter"/>
</dbReference>
<feature type="compositionally biased region" description="Basic and acidic residues" evidence="13">
    <location>
        <begin position="548"/>
        <end position="560"/>
    </location>
</feature>
<dbReference type="InterPro" id="IPR015797">
    <property type="entry name" value="NUDIX_hydrolase-like_dom_sf"/>
</dbReference>
<keyword evidence="11" id="KW-0234">DNA repair</keyword>
<evidence type="ECO:0000256" key="6">
    <source>
        <dbReference type="ARBA" id="ARBA00022723"/>
    </source>
</evidence>
<keyword evidence="8" id="KW-0378">Hydrolase</keyword>
<dbReference type="GO" id="GO:0006284">
    <property type="term" value="P:base-excision repair"/>
    <property type="evidence" value="ECO:0007669"/>
    <property type="project" value="InterPro"/>
</dbReference>
<comment type="cofactor">
    <cofactor evidence="2">
        <name>[4Fe-4S] cluster</name>
        <dbReference type="ChEBI" id="CHEBI:49883"/>
    </cofactor>
</comment>
<reference evidence="16" key="1">
    <citation type="journal article" date="2023" name="Commun. Biol.">
        <title>Genome analysis of Parmales, the sister group of diatoms, reveals the evolutionary specialization of diatoms from phago-mixotrophs to photoautotrophs.</title>
        <authorList>
            <person name="Ban H."/>
            <person name="Sato S."/>
            <person name="Yoshikawa S."/>
            <person name="Yamada K."/>
            <person name="Nakamura Y."/>
            <person name="Ichinomiya M."/>
            <person name="Sato N."/>
            <person name="Blanc-Mathieu R."/>
            <person name="Endo H."/>
            <person name="Kuwata A."/>
            <person name="Ogata H."/>
        </authorList>
    </citation>
    <scope>NUCLEOTIDE SEQUENCE [LARGE SCALE GENOMIC DNA]</scope>
    <source>
        <strain evidence="16">NIES 3700</strain>
    </source>
</reference>
<comment type="similarity">
    <text evidence="3">Belongs to the Nth/MutY family.</text>
</comment>
<keyword evidence="6" id="KW-0479">Metal-binding</keyword>
<feature type="domain" description="HhH-GPD" evidence="14">
    <location>
        <begin position="129"/>
        <end position="289"/>
    </location>
</feature>
<dbReference type="GO" id="GO:0035485">
    <property type="term" value="F:adenine/guanine mispair binding"/>
    <property type="evidence" value="ECO:0007669"/>
    <property type="project" value="TreeGrafter"/>
</dbReference>
<proteinExistence type="inferred from homology"/>
<protein>
    <recommendedName>
        <fullName evidence="5">Adenine DNA glycosylase</fullName>
        <ecNumber evidence="4">3.2.2.31</ecNumber>
    </recommendedName>
</protein>
<evidence type="ECO:0000256" key="1">
    <source>
        <dbReference type="ARBA" id="ARBA00000843"/>
    </source>
</evidence>